<gene>
    <name evidence="2" type="ORF">IAD22_06720</name>
</gene>
<reference evidence="2" key="1">
    <citation type="submission" date="2020-10" db="EMBL/GenBank/DDBJ databases">
        <authorList>
            <person name="Gilroy R."/>
        </authorList>
    </citation>
    <scope>NUCLEOTIDE SEQUENCE</scope>
    <source>
        <strain evidence="2">ChiGjej1B1-1684</strain>
    </source>
</reference>
<organism evidence="2 3">
    <name type="scientific">Candidatus Limousia pullorum</name>
    <dbReference type="NCBI Taxonomy" id="2840860"/>
    <lineage>
        <taxon>Bacteria</taxon>
        <taxon>Bacillati</taxon>
        <taxon>Bacillota</taxon>
        <taxon>Clostridia</taxon>
        <taxon>Eubacteriales</taxon>
        <taxon>Oscillospiraceae</taxon>
        <taxon>Oscillospiraceae incertae sedis</taxon>
        <taxon>Candidatus Limousia</taxon>
    </lineage>
</organism>
<feature type="transmembrane region" description="Helical" evidence="1">
    <location>
        <begin position="21"/>
        <end position="43"/>
    </location>
</feature>
<comment type="caution">
    <text evidence="2">The sequence shown here is derived from an EMBL/GenBank/DDBJ whole genome shotgun (WGS) entry which is preliminary data.</text>
</comment>
<proteinExistence type="predicted"/>
<dbReference type="EMBL" id="DVNG01000103">
    <property type="protein sequence ID" value="HIU50687.1"/>
    <property type="molecule type" value="Genomic_DNA"/>
</dbReference>
<protein>
    <recommendedName>
        <fullName evidence="4">Stage III sporulation protein AG</fullName>
    </recommendedName>
</protein>
<sequence length="159" mass="17244">MGKTKEKTVFDLAGKFPIKENTLRIIIALGIAGIVLIFLSSLWDGGESGEAYDGSQSSVSAEVYGDNLEKELKEIISKISGVGRCEILLTMENSVEYVYLSNGDTKTKSIEPTVRGVAVVCDGGENPVTKEKIIDVVTKALNISSSRVSVTKLYDYQEE</sequence>
<name>A0A9D1LZB1_9FIRM</name>
<dbReference type="Proteomes" id="UP000824118">
    <property type="component" value="Unassembled WGS sequence"/>
</dbReference>
<evidence type="ECO:0000313" key="3">
    <source>
        <dbReference type="Proteomes" id="UP000824118"/>
    </source>
</evidence>
<keyword evidence="1" id="KW-0472">Membrane</keyword>
<keyword evidence="1" id="KW-0812">Transmembrane</keyword>
<dbReference type="AlphaFoldDB" id="A0A9D1LZB1"/>
<accession>A0A9D1LZB1</accession>
<evidence type="ECO:0008006" key="4">
    <source>
        <dbReference type="Google" id="ProtNLM"/>
    </source>
</evidence>
<reference evidence="2" key="2">
    <citation type="journal article" date="2021" name="PeerJ">
        <title>Extensive microbial diversity within the chicken gut microbiome revealed by metagenomics and culture.</title>
        <authorList>
            <person name="Gilroy R."/>
            <person name="Ravi A."/>
            <person name="Getino M."/>
            <person name="Pursley I."/>
            <person name="Horton D.L."/>
            <person name="Alikhan N.F."/>
            <person name="Baker D."/>
            <person name="Gharbi K."/>
            <person name="Hall N."/>
            <person name="Watson M."/>
            <person name="Adriaenssens E.M."/>
            <person name="Foster-Nyarko E."/>
            <person name="Jarju S."/>
            <person name="Secka A."/>
            <person name="Antonio M."/>
            <person name="Oren A."/>
            <person name="Chaudhuri R.R."/>
            <person name="La Ragione R."/>
            <person name="Hildebrand F."/>
            <person name="Pallen M.J."/>
        </authorList>
    </citation>
    <scope>NUCLEOTIDE SEQUENCE</scope>
    <source>
        <strain evidence="2">ChiGjej1B1-1684</strain>
    </source>
</reference>
<evidence type="ECO:0000313" key="2">
    <source>
        <dbReference type="EMBL" id="HIU50687.1"/>
    </source>
</evidence>
<evidence type="ECO:0000256" key="1">
    <source>
        <dbReference type="SAM" id="Phobius"/>
    </source>
</evidence>
<keyword evidence="1" id="KW-1133">Transmembrane helix</keyword>